<proteinExistence type="inferred from homology"/>
<accession>A0A418XZ40</accession>
<comment type="caution">
    <text evidence="2">The sequence shown here is derived from an EMBL/GenBank/DDBJ whole genome shotgun (WGS) entry which is preliminary data.</text>
</comment>
<dbReference type="SUPFAM" id="SSF52096">
    <property type="entry name" value="ClpP/crotonase"/>
    <property type="match status" value="1"/>
</dbReference>
<protein>
    <submittedName>
        <fullName evidence="2">Enoyl-CoA hydratase</fullName>
        <ecNumber evidence="2">4.2.1.17</ecNumber>
    </submittedName>
</protein>
<dbReference type="CDD" id="cd06558">
    <property type="entry name" value="crotonase-like"/>
    <property type="match status" value="1"/>
</dbReference>
<dbReference type="PANTHER" id="PTHR43684:SF4">
    <property type="entry name" value="ENOYL-COA HYDRATASE_ISOMERASE FAMILY PROTEIN (AFU_ORTHOLOGUE AFUA_1G01890)"/>
    <property type="match status" value="1"/>
</dbReference>
<dbReference type="Pfam" id="PF00378">
    <property type="entry name" value="ECH_1"/>
    <property type="match status" value="1"/>
</dbReference>
<dbReference type="GO" id="GO:0004300">
    <property type="term" value="F:enoyl-CoA hydratase activity"/>
    <property type="evidence" value="ECO:0007669"/>
    <property type="project" value="UniProtKB-EC"/>
</dbReference>
<sequence length="288" mass="32075">MDYKDIKTELSENILTITLNRPERLNAFTLRMKDEVVHALNYADSTDEVRAVIVTGAGKVFCAGMEMEPEDGGNLFGYDDAEGMDPPLEQIRDSGGELSLAIYQCRKPVIAAINGAAVGVGITMTLPMDIRLVAENSKIGFVFTQRGITPEACSSWFLPRVVGMQKALEWVISGDIFMAEEGVEAGLFHSAHDKGEVLDVARCMARKMIAKSSPIAVALAKQMLWRNPNFSHPAEAHVVESKMIYWSNEFWDGKDGFTAFLEKRAPRFETAMADIPKQFDFWKEPEIE</sequence>
<dbReference type="PANTHER" id="PTHR43684">
    <property type="match status" value="1"/>
</dbReference>
<name>A0A418XZ40_9GAMM</name>
<dbReference type="AlphaFoldDB" id="A0A418XZ40"/>
<dbReference type="Gene3D" id="1.10.12.10">
    <property type="entry name" value="Lyase 2-enoyl-coa Hydratase, Chain A, domain 2"/>
    <property type="match status" value="1"/>
</dbReference>
<evidence type="ECO:0000313" key="2">
    <source>
        <dbReference type="EMBL" id="RJG18281.1"/>
    </source>
</evidence>
<dbReference type="InterPro" id="IPR014748">
    <property type="entry name" value="Enoyl-CoA_hydra_C"/>
</dbReference>
<evidence type="ECO:0000313" key="3">
    <source>
        <dbReference type="Proteomes" id="UP000283734"/>
    </source>
</evidence>
<evidence type="ECO:0000256" key="1">
    <source>
        <dbReference type="ARBA" id="ARBA00005254"/>
    </source>
</evidence>
<dbReference type="Gene3D" id="3.90.226.10">
    <property type="entry name" value="2-enoyl-CoA Hydratase, Chain A, domain 1"/>
    <property type="match status" value="1"/>
</dbReference>
<keyword evidence="3" id="KW-1185">Reference proteome</keyword>
<dbReference type="OrthoDB" id="9807606at2"/>
<reference evidence="2 3" key="1">
    <citation type="submission" date="2018-09" db="EMBL/GenBank/DDBJ databases">
        <title>Alcanivorax profundi sp. nov., isolated from 1000 m-depth seawater of the Mariana Trench.</title>
        <authorList>
            <person name="Liu J."/>
        </authorList>
    </citation>
    <scope>NUCLEOTIDE SEQUENCE [LARGE SCALE GENOMIC DNA]</scope>
    <source>
        <strain evidence="2 3">MTEO17</strain>
    </source>
</reference>
<dbReference type="NCBIfam" id="NF006109">
    <property type="entry name" value="PRK08260.1"/>
    <property type="match status" value="1"/>
</dbReference>
<dbReference type="EMBL" id="QYYA01000002">
    <property type="protein sequence ID" value="RJG18281.1"/>
    <property type="molecule type" value="Genomic_DNA"/>
</dbReference>
<keyword evidence="2" id="KW-0456">Lyase</keyword>
<dbReference type="EC" id="4.2.1.17" evidence="2"/>
<dbReference type="InterPro" id="IPR001753">
    <property type="entry name" value="Enoyl-CoA_hydra/iso"/>
</dbReference>
<organism evidence="2 3">
    <name type="scientific">Alcanivorax profundi</name>
    <dbReference type="NCBI Taxonomy" id="2338368"/>
    <lineage>
        <taxon>Bacteria</taxon>
        <taxon>Pseudomonadati</taxon>
        <taxon>Pseudomonadota</taxon>
        <taxon>Gammaproteobacteria</taxon>
        <taxon>Oceanospirillales</taxon>
        <taxon>Alcanivoracaceae</taxon>
        <taxon>Alcanivorax</taxon>
    </lineage>
</organism>
<dbReference type="InterPro" id="IPR051053">
    <property type="entry name" value="ECH/Chromodomain_protein"/>
</dbReference>
<dbReference type="Proteomes" id="UP000283734">
    <property type="component" value="Unassembled WGS sequence"/>
</dbReference>
<comment type="similarity">
    <text evidence="1">Belongs to the enoyl-CoA hydratase/isomerase family.</text>
</comment>
<dbReference type="RefSeq" id="WP_119917790.1">
    <property type="nucleotide sequence ID" value="NZ_CAXGPP010000005.1"/>
</dbReference>
<gene>
    <name evidence="2" type="ORF">D4A39_07355</name>
</gene>
<dbReference type="InterPro" id="IPR029045">
    <property type="entry name" value="ClpP/crotonase-like_dom_sf"/>
</dbReference>